<evidence type="ECO:0000313" key="2">
    <source>
        <dbReference type="EMBL" id="GFH26145.1"/>
    </source>
</evidence>
<feature type="region of interest" description="Disordered" evidence="1">
    <location>
        <begin position="1"/>
        <end position="84"/>
    </location>
</feature>
<feature type="non-terminal residue" evidence="2">
    <location>
        <position position="1"/>
    </location>
</feature>
<reference evidence="2 3" key="1">
    <citation type="submission" date="2020-02" db="EMBL/GenBank/DDBJ databases">
        <title>Draft genome sequence of Haematococcus lacustris strain NIES-144.</title>
        <authorList>
            <person name="Morimoto D."/>
            <person name="Nakagawa S."/>
            <person name="Yoshida T."/>
            <person name="Sawayama S."/>
        </authorList>
    </citation>
    <scope>NUCLEOTIDE SEQUENCE [LARGE SCALE GENOMIC DNA]</scope>
    <source>
        <strain evidence="2 3">NIES-144</strain>
    </source>
</reference>
<name>A0A699ZW15_HAELA</name>
<organism evidence="2 3">
    <name type="scientific">Haematococcus lacustris</name>
    <name type="common">Green alga</name>
    <name type="synonym">Haematococcus pluvialis</name>
    <dbReference type="NCBI Taxonomy" id="44745"/>
    <lineage>
        <taxon>Eukaryota</taxon>
        <taxon>Viridiplantae</taxon>
        <taxon>Chlorophyta</taxon>
        <taxon>core chlorophytes</taxon>
        <taxon>Chlorophyceae</taxon>
        <taxon>CS clade</taxon>
        <taxon>Chlamydomonadales</taxon>
        <taxon>Haematococcaceae</taxon>
        <taxon>Haematococcus</taxon>
    </lineage>
</organism>
<feature type="compositionally biased region" description="Polar residues" evidence="1">
    <location>
        <begin position="13"/>
        <end position="22"/>
    </location>
</feature>
<proteinExistence type="predicted"/>
<feature type="compositionally biased region" description="Basic and acidic residues" evidence="1">
    <location>
        <begin position="23"/>
        <end position="48"/>
    </location>
</feature>
<protein>
    <submittedName>
        <fullName evidence="2">Uncharacterized protein</fullName>
    </submittedName>
</protein>
<dbReference type="Proteomes" id="UP000485058">
    <property type="component" value="Unassembled WGS sequence"/>
</dbReference>
<evidence type="ECO:0000256" key="1">
    <source>
        <dbReference type="SAM" id="MobiDB-lite"/>
    </source>
</evidence>
<sequence length="84" mass="8771">MSALDKAKEAAQQIGNRVSEATTEMKHDAAHSTDRATDATRDAGRHVQEAATTTTHVAGESGQRTGHAGESLLDKAAHAVGIHK</sequence>
<gene>
    <name evidence="2" type="ORF">HaLaN_24245</name>
</gene>
<accession>A0A699ZW15</accession>
<evidence type="ECO:0000313" key="3">
    <source>
        <dbReference type="Proteomes" id="UP000485058"/>
    </source>
</evidence>
<dbReference type="EMBL" id="BLLF01003038">
    <property type="protein sequence ID" value="GFH26145.1"/>
    <property type="molecule type" value="Genomic_DNA"/>
</dbReference>
<dbReference type="AlphaFoldDB" id="A0A699ZW15"/>
<keyword evidence="3" id="KW-1185">Reference proteome</keyword>
<comment type="caution">
    <text evidence="2">The sequence shown here is derived from an EMBL/GenBank/DDBJ whole genome shotgun (WGS) entry which is preliminary data.</text>
</comment>